<comment type="similarity">
    <text evidence="1">Belongs to the short-chain dehydrogenases/reductases (SDR) family.</text>
</comment>
<dbReference type="EC" id="1.1.1.100" evidence="2"/>
<dbReference type="STRING" id="1382522.W6MTV7"/>
<evidence type="ECO:0000256" key="4">
    <source>
        <dbReference type="ARBA" id="ARBA00048508"/>
    </source>
</evidence>
<protein>
    <recommendedName>
        <fullName evidence="2">3-oxoacyl-[acyl-carrier-protein] reductase</fullName>
        <ecNumber evidence="2">1.1.1.100</ecNumber>
    </recommendedName>
</protein>
<evidence type="ECO:0000313" key="6">
    <source>
        <dbReference type="Proteomes" id="UP000019384"/>
    </source>
</evidence>
<gene>
    <name evidence="5" type="ORF">KUCA_T00001237001</name>
</gene>
<dbReference type="PANTHER" id="PTHR42879">
    <property type="entry name" value="3-OXOACYL-(ACYL-CARRIER-PROTEIN) REDUCTASE"/>
    <property type="match status" value="1"/>
</dbReference>
<evidence type="ECO:0000313" key="5">
    <source>
        <dbReference type="EMBL" id="CDK25270.1"/>
    </source>
</evidence>
<dbReference type="PRINTS" id="PR00081">
    <property type="entry name" value="GDHRDH"/>
</dbReference>
<organism evidence="5 6">
    <name type="scientific">Kuraishia capsulata CBS 1993</name>
    <dbReference type="NCBI Taxonomy" id="1382522"/>
    <lineage>
        <taxon>Eukaryota</taxon>
        <taxon>Fungi</taxon>
        <taxon>Dikarya</taxon>
        <taxon>Ascomycota</taxon>
        <taxon>Saccharomycotina</taxon>
        <taxon>Pichiomycetes</taxon>
        <taxon>Pichiales</taxon>
        <taxon>Pichiaceae</taxon>
        <taxon>Kuraishia</taxon>
    </lineage>
</organism>
<dbReference type="PRINTS" id="PR00080">
    <property type="entry name" value="SDRFAMILY"/>
</dbReference>
<dbReference type="EMBL" id="HG793125">
    <property type="protein sequence ID" value="CDK25270.1"/>
    <property type="molecule type" value="Genomic_DNA"/>
</dbReference>
<reference evidence="5" key="2">
    <citation type="submission" date="2014-02" db="EMBL/GenBank/DDBJ databases">
        <title>Complete DNA sequence of /Kuraishia capsulata/ illustrates novel genomic features among budding yeasts (/Saccharomycotina/).</title>
        <authorList>
            <person name="Morales L."/>
            <person name="Noel B."/>
            <person name="Porcel B."/>
            <person name="Marcet-Houben M."/>
            <person name="Hullo M-F."/>
            <person name="Sacerdot C."/>
            <person name="Tekaia F."/>
            <person name="Leh-Louis V."/>
            <person name="Despons L."/>
            <person name="Khanna V."/>
            <person name="Aury J-M."/>
            <person name="Barbe V."/>
            <person name="Couloux A."/>
            <person name="Labadie K."/>
            <person name="Pelletier E."/>
            <person name="Souciet J-L."/>
            <person name="Boekhout T."/>
            <person name="Gabaldon T."/>
            <person name="Wincker P."/>
            <person name="Dujon B."/>
        </authorList>
    </citation>
    <scope>NUCLEOTIDE SEQUENCE</scope>
    <source>
        <strain evidence="5">CBS 1993</strain>
    </source>
</reference>
<dbReference type="Proteomes" id="UP000019384">
    <property type="component" value="Unassembled WGS sequence"/>
</dbReference>
<dbReference type="RefSeq" id="XP_022457282.1">
    <property type="nucleotide sequence ID" value="XM_022605855.1"/>
</dbReference>
<reference evidence="5" key="1">
    <citation type="submission" date="2013-12" db="EMBL/GenBank/DDBJ databases">
        <authorList>
            <person name="Genoscope - CEA"/>
        </authorList>
    </citation>
    <scope>NUCLEOTIDE SEQUENCE</scope>
    <source>
        <strain evidence="5">CBS 1993</strain>
    </source>
</reference>
<dbReference type="SUPFAM" id="SSF51735">
    <property type="entry name" value="NAD(P)-binding Rossmann-fold domains"/>
    <property type="match status" value="1"/>
</dbReference>
<dbReference type="GeneID" id="34518670"/>
<dbReference type="Gene3D" id="3.40.50.720">
    <property type="entry name" value="NAD(P)-binding Rossmann-like Domain"/>
    <property type="match status" value="1"/>
</dbReference>
<dbReference type="HOGENOM" id="CLU_010194_1_3_1"/>
<evidence type="ECO:0000256" key="2">
    <source>
        <dbReference type="ARBA" id="ARBA00012948"/>
    </source>
</evidence>
<dbReference type="FunFam" id="3.40.50.720:FF:000084">
    <property type="entry name" value="Short-chain dehydrogenase reductase"/>
    <property type="match status" value="1"/>
</dbReference>
<keyword evidence="3" id="KW-0521">NADP</keyword>
<evidence type="ECO:0000256" key="1">
    <source>
        <dbReference type="ARBA" id="ARBA00006484"/>
    </source>
</evidence>
<accession>W6MTV7</accession>
<dbReference type="CDD" id="cd05233">
    <property type="entry name" value="SDR_c"/>
    <property type="match status" value="1"/>
</dbReference>
<dbReference type="InterPro" id="IPR036291">
    <property type="entry name" value="NAD(P)-bd_dom_sf"/>
</dbReference>
<dbReference type="InterPro" id="IPR002347">
    <property type="entry name" value="SDR_fam"/>
</dbReference>
<dbReference type="PANTHER" id="PTHR42879:SF2">
    <property type="entry name" value="3-OXOACYL-[ACYL-CARRIER-PROTEIN] REDUCTASE FABG"/>
    <property type="match status" value="1"/>
</dbReference>
<dbReference type="OrthoDB" id="47007at2759"/>
<proteinExistence type="inferred from homology"/>
<evidence type="ECO:0000256" key="3">
    <source>
        <dbReference type="ARBA" id="ARBA00022857"/>
    </source>
</evidence>
<dbReference type="Pfam" id="PF13561">
    <property type="entry name" value="adh_short_C2"/>
    <property type="match status" value="1"/>
</dbReference>
<sequence length="254" mass="27201">MGRSLENRNAIVTGASRGIGAAIAYKLAQNGANVVITYASSAGKAEDLASKIIEEFNVKAYAIKSDAGKYDAAETLVAEVTKVFKTVDILVNNVGIDDDCLVADLDAERFHRMLQVNTVYPVLLVKHCLPYFGTKPRVINTSSVSARQVCEYASAYCASKAALESVTKTIALELGQKHDLTCNALSVGTTATDMWYRSDPSILETYEPMIKATPAASRIGEPQDIADIAVFLSGETSRWVTGSTICANGGMVFI</sequence>
<dbReference type="PROSITE" id="PS00061">
    <property type="entry name" value="ADH_SHORT"/>
    <property type="match status" value="1"/>
</dbReference>
<dbReference type="InterPro" id="IPR050259">
    <property type="entry name" value="SDR"/>
</dbReference>
<dbReference type="InterPro" id="IPR020904">
    <property type="entry name" value="Sc_DH/Rdtase_CS"/>
</dbReference>
<dbReference type="GO" id="GO:0004316">
    <property type="term" value="F:3-oxoacyl-[acyl-carrier-protein] reductase (NADPH) activity"/>
    <property type="evidence" value="ECO:0007669"/>
    <property type="project" value="UniProtKB-EC"/>
</dbReference>
<name>W6MTV7_9ASCO</name>
<keyword evidence="6" id="KW-1185">Reference proteome</keyword>
<dbReference type="AlphaFoldDB" id="W6MTV7"/>
<dbReference type="GO" id="GO:0032787">
    <property type="term" value="P:monocarboxylic acid metabolic process"/>
    <property type="evidence" value="ECO:0007669"/>
    <property type="project" value="UniProtKB-ARBA"/>
</dbReference>
<comment type="catalytic activity">
    <reaction evidence="4">
        <text>a (3R)-hydroxyacyl-[ACP] + NADP(+) = a 3-oxoacyl-[ACP] + NADPH + H(+)</text>
        <dbReference type="Rhea" id="RHEA:17397"/>
        <dbReference type="Rhea" id="RHEA-COMP:9916"/>
        <dbReference type="Rhea" id="RHEA-COMP:9945"/>
        <dbReference type="ChEBI" id="CHEBI:15378"/>
        <dbReference type="ChEBI" id="CHEBI:57783"/>
        <dbReference type="ChEBI" id="CHEBI:58349"/>
        <dbReference type="ChEBI" id="CHEBI:78776"/>
        <dbReference type="ChEBI" id="CHEBI:78827"/>
        <dbReference type="EC" id="1.1.1.100"/>
    </reaction>
</comment>